<dbReference type="AlphaFoldDB" id="A0A835JIW8"/>
<name>A0A835JIW8_9ROSI</name>
<gene>
    <name evidence="1" type="ORF">SADUNF_Sadunf13G0034600</name>
</gene>
<sequence length="72" mass="7804">MKDNQVVPAYRKRLFFLSCKLALLHSLPVHFSSAMHSIHASLSLASFALVFNALYVSGVGPQPQSLSLNCGS</sequence>
<evidence type="ECO:0000313" key="2">
    <source>
        <dbReference type="Proteomes" id="UP000657918"/>
    </source>
</evidence>
<reference evidence="1 2" key="1">
    <citation type="submission" date="2020-10" db="EMBL/GenBank/DDBJ databases">
        <title>Plant Genome Project.</title>
        <authorList>
            <person name="Zhang R.-G."/>
        </authorList>
    </citation>
    <scope>NUCLEOTIDE SEQUENCE [LARGE SCALE GENOMIC DNA]</scope>
    <source>
        <strain evidence="1">FAFU-HL-1</strain>
        <tissue evidence="1">Leaf</tissue>
    </source>
</reference>
<dbReference type="EMBL" id="JADGMS010000013">
    <property type="protein sequence ID" value="KAF9670111.1"/>
    <property type="molecule type" value="Genomic_DNA"/>
</dbReference>
<accession>A0A835JIW8</accession>
<dbReference type="Proteomes" id="UP000657918">
    <property type="component" value="Unassembled WGS sequence"/>
</dbReference>
<comment type="caution">
    <text evidence="1">The sequence shown here is derived from an EMBL/GenBank/DDBJ whole genome shotgun (WGS) entry which is preliminary data.</text>
</comment>
<keyword evidence="2" id="KW-1185">Reference proteome</keyword>
<protein>
    <submittedName>
        <fullName evidence="1">Uncharacterized protein</fullName>
    </submittedName>
</protein>
<proteinExistence type="predicted"/>
<evidence type="ECO:0000313" key="1">
    <source>
        <dbReference type="EMBL" id="KAF9670111.1"/>
    </source>
</evidence>
<organism evidence="1 2">
    <name type="scientific">Salix dunnii</name>
    <dbReference type="NCBI Taxonomy" id="1413687"/>
    <lineage>
        <taxon>Eukaryota</taxon>
        <taxon>Viridiplantae</taxon>
        <taxon>Streptophyta</taxon>
        <taxon>Embryophyta</taxon>
        <taxon>Tracheophyta</taxon>
        <taxon>Spermatophyta</taxon>
        <taxon>Magnoliopsida</taxon>
        <taxon>eudicotyledons</taxon>
        <taxon>Gunneridae</taxon>
        <taxon>Pentapetalae</taxon>
        <taxon>rosids</taxon>
        <taxon>fabids</taxon>
        <taxon>Malpighiales</taxon>
        <taxon>Salicaceae</taxon>
        <taxon>Saliceae</taxon>
        <taxon>Salix</taxon>
    </lineage>
</organism>